<dbReference type="AlphaFoldDB" id="X1XQB0"/>
<dbReference type="InParanoid" id="X1XQB0"/>
<evidence type="ECO:0000313" key="1">
    <source>
        <dbReference type="EnsemblMetazoa" id="XP_016664953.1"/>
    </source>
</evidence>
<keyword evidence="2" id="KW-1185">Reference proteome</keyword>
<dbReference type="KEGG" id="api:100572272"/>
<proteinExistence type="predicted"/>
<accession>X1XQB0</accession>
<reference evidence="2" key="1">
    <citation type="submission" date="2010-06" db="EMBL/GenBank/DDBJ databases">
        <authorList>
            <person name="Jiang H."/>
            <person name="Abraham K."/>
            <person name="Ali S."/>
            <person name="Alsbrooks S.L."/>
            <person name="Anim B.N."/>
            <person name="Anosike U.S."/>
            <person name="Attaway T."/>
            <person name="Bandaranaike D.P."/>
            <person name="Battles P.K."/>
            <person name="Bell S.N."/>
            <person name="Bell A.V."/>
            <person name="Beltran B."/>
            <person name="Bickham C."/>
            <person name="Bustamante Y."/>
            <person name="Caleb T."/>
            <person name="Canada A."/>
            <person name="Cardenas V."/>
            <person name="Carter K."/>
            <person name="Chacko J."/>
            <person name="Chandrabose M.N."/>
            <person name="Chavez D."/>
            <person name="Chavez A."/>
            <person name="Chen L."/>
            <person name="Chu H.-S."/>
            <person name="Claassen K.J."/>
            <person name="Cockrell R."/>
            <person name="Collins M."/>
            <person name="Cooper J.A."/>
            <person name="Cree A."/>
            <person name="Curry S.M."/>
            <person name="Da Y."/>
            <person name="Dao M.D."/>
            <person name="Das B."/>
            <person name="Davila M.-L."/>
            <person name="Davy-Carroll L."/>
            <person name="Denson S."/>
            <person name="Dinh H."/>
            <person name="Ebong V.E."/>
            <person name="Edwards J.R."/>
            <person name="Egan A."/>
            <person name="El-Daye J."/>
            <person name="Escobedo L."/>
            <person name="Fernandez S."/>
            <person name="Fernando P.R."/>
            <person name="Flagg N."/>
            <person name="Forbes L.D."/>
            <person name="Fowler R.G."/>
            <person name="Fu Q."/>
            <person name="Gabisi R.A."/>
            <person name="Ganer J."/>
            <person name="Garbino Pronczuk A."/>
            <person name="Garcia R.M."/>
            <person name="Garner T."/>
            <person name="Garrett T.E."/>
            <person name="Gonzalez D.A."/>
            <person name="Hamid H."/>
            <person name="Hawkins E.S."/>
            <person name="Hirani K."/>
            <person name="Hogues M.E."/>
            <person name="Hollins B."/>
            <person name="Hsiao C.-H."/>
            <person name="Jabil R."/>
            <person name="James M.L."/>
            <person name="Jhangiani S.N."/>
            <person name="Johnson B."/>
            <person name="Johnson Q."/>
            <person name="Joshi V."/>
            <person name="Kalu J.B."/>
            <person name="Kam C."/>
            <person name="Kashfia A."/>
            <person name="Keebler J."/>
            <person name="Kisamo H."/>
            <person name="Kovar C.L."/>
            <person name="Lago L.A."/>
            <person name="Lai C.-Y."/>
            <person name="Laidlaw J."/>
            <person name="Lara F."/>
            <person name="Le T.-K."/>
            <person name="Lee S.L."/>
            <person name="Legall F.H."/>
            <person name="Lemon S.J."/>
            <person name="Lewis L.R."/>
            <person name="Li B."/>
            <person name="Liu Y."/>
            <person name="Liu Y.-S."/>
            <person name="Lopez J."/>
            <person name="Lozado R.J."/>
            <person name="Lu J."/>
            <person name="Madu R.C."/>
            <person name="Maheshwari M."/>
            <person name="Maheshwari R."/>
            <person name="Malloy K."/>
            <person name="Martinez E."/>
            <person name="Mathew T."/>
            <person name="Mercado I.C."/>
            <person name="Mercado C."/>
            <person name="Meyer B."/>
            <person name="Montgomery K."/>
            <person name="Morgan M.B."/>
            <person name="Munidasa M."/>
            <person name="Nazareth L.V."/>
            <person name="Nelson J."/>
            <person name="Ng B.M."/>
            <person name="Nguyen N.B."/>
            <person name="Nguyen P.Q."/>
            <person name="Nguyen T."/>
            <person name="Obregon M."/>
            <person name="Okwuonu G.O."/>
            <person name="Onwere C.G."/>
            <person name="Orozco G."/>
            <person name="Parra A."/>
            <person name="Patel S."/>
            <person name="Patil S."/>
            <person name="Perez A."/>
            <person name="Perez Y."/>
            <person name="Pham C."/>
            <person name="Primus E.L."/>
            <person name="Pu L.-L."/>
            <person name="Puazo M."/>
            <person name="Qin X."/>
            <person name="Quiroz J.B."/>
            <person name="Reese J."/>
            <person name="Richards S."/>
            <person name="Rives C.M."/>
            <person name="Robberts R."/>
            <person name="Ruiz S.J."/>
            <person name="Ruiz M.J."/>
            <person name="Santibanez J."/>
            <person name="Schneider B.W."/>
            <person name="Sisson I."/>
            <person name="Smith M."/>
            <person name="Sodergren E."/>
            <person name="Song X.-Z."/>
            <person name="Song B.B."/>
            <person name="Summersgill H."/>
            <person name="Thelus R."/>
            <person name="Thornton R.D."/>
            <person name="Trejos Z.Y."/>
            <person name="Usmani K."/>
            <person name="Vattathil S."/>
            <person name="Villasana D."/>
            <person name="Walker D.L."/>
            <person name="Wang S."/>
            <person name="Wang K."/>
            <person name="White C.S."/>
            <person name="Williams A.C."/>
            <person name="Williamson J."/>
            <person name="Wilson K."/>
            <person name="Woghiren I.O."/>
            <person name="Woodworth J.R."/>
            <person name="Worley K.C."/>
            <person name="Wright R.A."/>
            <person name="Wu W."/>
            <person name="Young L."/>
            <person name="Zhang L."/>
            <person name="Zhang J."/>
            <person name="Zhu Y."/>
            <person name="Muzny D.M."/>
            <person name="Weinstock G."/>
            <person name="Gibbs R.A."/>
        </authorList>
    </citation>
    <scope>NUCLEOTIDE SEQUENCE [LARGE SCALE GENOMIC DNA]</scope>
    <source>
        <strain evidence="2">LSR1</strain>
    </source>
</reference>
<dbReference type="Proteomes" id="UP000007819">
    <property type="component" value="Unassembled WGS sequence"/>
</dbReference>
<gene>
    <name evidence="1" type="primary">100572272</name>
</gene>
<name>X1XQB0_ACYPI</name>
<protein>
    <submittedName>
        <fullName evidence="1">Uncharacterized protein</fullName>
    </submittedName>
</protein>
<reference evidence="1" key="2">
    <citation type="submission" date="2022-06" db="UniProtKB">
        <authorList>
            <consortium name="EnsemblMetazoa"/>
        </authorList>
    </citation>
    <scope>IDENTIFICATION</scope>
</reference>
<organism evidence="1 2">
    <name type="scientific">Acyrthosiphon pisum</name>
    <name type="common">Pea aphid</name>
    <dbReference type="NCBI Taxonomy" id="7029"/>
    <lineage>
        <taxon>Eukaryota</taxon>
        <taxon>Metazoa</taxon>
        <taxon>Ecdysozoa</taxon>
        <taxon>Arthropoda</taxon>
        <taxon>Hexapoda</taxon>
        <taxon>Insecta</taxon>
        <taxon>Pterygota</taxon>
        <taxon>Neoptera</taxon>
        <taxon>Paraneoptera</taxon>
        <taxon>Hemiptera</taxon>
        <taxon>Sternorrhyncha</taxon>
        <taxon>Aphidomorpha</taxon>
        <taxon>Aphidoidea</taxon>
        <taxon>Aphididae</taxon>
        <taxon>Macrosiphini</taxon>
        <taxon>Acyrthosiphon</taxon>
    </lineage>
</organism>
<sequence>MSNIENVLVKDRWKFSEATIRLHTNDNHPLNTSLNQTIQSIFDTMLRDPKRETRKSKTPI</sequence>
<dbReference type="EnsemblMetazoa" id="XM_016809464.2">
    <property type="protein sequence ID" value="XP_016664953.1"/>
    <property type="gene ID" value="LOC100572272"/>
</dbReference>
<evidence type="ECO:0000313" key="2">
    <source>
        <dbReference type="Proteomes" id="UP000007819"/>
    </source>
</evidence>